<dbReference type="AlphaFoldDB" id="A0A9X0D708"/>
<feature type="region of interest" description="Disordered" evidence="1">
    <location>
        <begin position="117"/>
        <end position="152"/>
    </location>
</feature>
<keyword evidence="3" id="KW-1185">Reference proteome</keyword>
<organism evidence="2 3">
    <name type="scientific">Desmophyllum pertusum</name>
    <dbReference type="NCBI Taxonomy" id="174260"/>
    <lineage>
        <taxon>Eukaryota</taxon>
        <taxon>Metazoa</taxon>
        <taxon>Cnidaria</taxon>
        <taxon>Anthozoa</taxon>
        <taxon>Hexacorallia</taxon>
        <taxon>Scleractinia</taxon>
        <taxon>Caryophylliina</taxon>
        <taxon>Caryophylliidae</taxon>
        <taxon>Desmophyllum</taxon>
    </lineage>
</organism>
<accession>A0A9X0D708</accession>
<comment type="caution">
    <text evidence="2">The sequence shown here is derived from an EMBL/GenBank/DDBJ whole genome shotgun (WGS) entry which is preliminary data.</text>
</comment>
<evidence type="ECO:0000313" key="2">
    <source>
        <dbReference type="EMBL" id="KAJ7387943.1"/>
    </source>
</evidence>
<protein>
    <submittedName>
        <fullName evidence="2">HBS1-like protein</fullName>
    </submittedName>
</protein>
<feature type="compositionally biased region" description="Basic residues" evidence="1">
    <location>
        <begin position="122"/>
        <end position="139"/>
    </location>
</feature>
<dbReference type="Proteomes" id="UP001163046">
    <property type="component" value="Unassembled WGS sequence"/>
</dbReference>
<dbReference type="OrthoDB" id="342024at2759"/>
<gene>
    <name evidence="2" type="primary">HBS1L_1</name>
    <name evidence="2" type="ORF">OS493_001296</name>
</gene>
<sequence length="152" mass="17928">MARHRNYRNYAYEDDMSDDVYGHSVEDYDVAVSPSTGRMEAASQAINDERSYIEGYLFKELEFNTEVFFQSLGDADLESTRASSDKTVEGFNHIHVVLRNEEARRQFLKKIESKEKEEEAKVKRKFLHERHRRNLRISKTKPYPTRSNSELN</sequence>
<evidence type="ECO:0000313" key="3">
    <source>
        <dbReference type="Proteomes" id="UP001163046"/>
    </source>
</evidence>
<dbReference type="EMBL" id="MU825873">
    <property type="protein sequence ID" value="KAJ7387943.1"/>
    <property type="molecule type" value="Genomic_DNA"/>
</dbReference>
<proteinExistence type="predicted"/>
<name>A0A9X0D708_9CNID</name>
<reference evidence="2" key="1">
    <citation type="submission" date="2023-01" db="EMBL/GenBank/DDBJ databases">
        <title>Genome assembly of the deep-sea coral Lophelia pertusa.</title>
        <authorList>
            <person name="Herrera S."/>
            <person name="Cordes E."/>
        </authorList>
    </citation>
    <scope>NUCLEOTIDE SEQUENCE</scope>
    <source>
        <strain evidence="2">USNM1676648</strain>
        <tissue evidence="2">Polyp</tissue>
    </source>
</reference>
<evidence type="ECO:0000256" key="1">
    <source>
        <dbReference type="SAM" id="MobiDB-lite"/>
    </source>
</evidence>